<evidence type="ECO:0000256" key="12">
    <source>
        <dbReference type="ARBA" id="ARBA00023170"/>
    </source>
</evidence>
<evidence type="ECO:0000256" key="6">
    <source>
        <dbReference type="ARBA" id="ARBA00022692"/>
    </source>
</evidence>
<dbReference type="GO" id="GO:0060070">
    <property type="term" value="P:canonical Wnt signaling pathway"/>
    <property type="evidence" value="ECO:0007669"/>
    <property type="project" value="TreeGrafter"/>
</dbReference>
<dbReference type="FunFam" id="1.20.1070.10:FF:000262">
    <property type="entry name" value="Frizzled 2"/>
    <property type="match status" value="1"/>
</dbReference>
<dbReference type="Pfam" id="PF01534">
    <property type="entry name" value="Frizzled"/>
    <property type="match status" value="1"/>
</dbReference>
<feature type="region of interest" description="Disordered" evidence="15">
    <location>
        <begin position="198"/>
        <end position="224"/>
    </location>
</feature>
<evidence type="ECO:0000256" key="3">
    <source>
        <dbReference type="ARBA" id="ARBA00022473"/>
    </source>
</evidence>
<keyword evidence="6 16" id="KW-0812">Transmembrane</keyword>
<evidence type="ECO:0000256" key="1">
    <source>
        <dbReference type="ARBA" id="ARBA00004651"/>
    </source>
</evidence>
<dbReference type="GO" id="GO:0004930">
    <property type="term" value="F:G protein-coupled receptor activity"/>
    <property type="evidence" value="ECO:0007669"/>
    <property type="project" value="UniProtKB-KW"/>
</dbReference>
<evidence type="ECO:0000256" key="9">
    <source>
        <dbReference type="ARBA" id="ARBA00023040"/>
    </source>
</evidence>
<dbReference type="OrthoDB" id="10053709at2759"/>
<evidence type="ECO:0000256" key="17">
    <source>
        <dbReference type="SAM" id="SignalP"/>
    </source>
</evidence>
<dbReference type="SUPFAM" id="SSF63501">
    <property type="entry name" value="Frizzled cysteine-rich domain"/>
    <property type="match status" value="1"/>
</dbReference>
<keyword evidence="4" id="KW-1003">Cell membrane</keyword>
<feature type="disulfide bond" evidence="14">
    <location>
        <begin position="67"/>
        <end position="128"/>
    </location>
</feature>
<keyword evidence="11 14" id="KW-1015">Disulfide bond</keyword>
<feature type="disulfide bond" evidence="14">
    <location>
        <begin position="139"/>
        <end position="180"/>
    </location>
</feature>
<dbReference type="GO" id="GO:0042813">
    <property type="term" value="F:Wnt receptor activity"/>
    <property type="evidence" value="ECO:0007669"/>
    <property type="project" value="TreeGrafter"/>
</dbReference>
<dbReference type="GO" id="GO:0017147">
    <property type="term" value="F:Wnt-protein binding"/>
    <property type="evidence" value="ECO:0007669"/>
    <property type="project" value="TreeGrafter"/>
</dbReference>
<keyword evidence="13" id="KW-0807">Transducer</keyword>
<dbReference type="PROSITE" id="PS50038">
    <property type="entry name" value="FZ"/>
    <property type="match status" value="1"/>
</dbReference>
<dbReference type="InterPro" id="IPR020067">
    <property type="entry name" value="Frizzled_dom"/>
</dbReference>
<evidence type="ECO:0000256" key="11">
    <source>
        <dbReference type="ARBA" id="ARBA00023157"/>
    </source>
</evidence>
<dbReference type="Gene3D" id="1.20.1070.10">
    <property type="entry name" value="Rhodopsin 7-helix transmembrane proteins"/>
    <property type="match status" value="1"/>
</dbReference>
<sequence>MSISSPTFNNMFKARASVFWILLLFECSNADLQPLVMAHALSNEQTQGPLANSKTHGAPSSGGSSRCEVITIPMCRGIGYNVTSMPNELNHDTQEEAGLEVHQFWPLVEIKCSPDLLFFLCSMYAPICIEEYLQPLPPCQSVCERAKAGCAPLMLSYGFSWPDKMACDKFPQHNDPENLCMEQPDHVDLSSHELETASASAVPKPTKKPSGSKKSCPAGKTGKQCKESLPGGSFQFNTECSCKCKPPLLAIQKESQWYNRSSVSVAGITNCAFPCHGVFFNPEEREFATLWIGLWSGLCCVSTLMTLTTFLIDTERFKYPERPIVFLSACYFMVSIGYLIRVFLGHDRVACDGLMIQYSASGPIPCTLVFLLIYFFGMASSIWWVVLSFTWFLAAGLKWGNEAITSYSQCFHLAAWLIPTIKSIGVLVMAAVDGDPVAGICYVGNQNADNLRLFVLGPLMVYLFLGTSFLLGGFVSLFRIRNVIKQQGGLNGRSKADKLEKLMIRIGIFSVLYTVPATIVLACHLYETTFYLDWMKPLVCSCNEPAVLNHRTRFRPVYSVLMLKYFMTLAVGITSGVWIWSSKTLGSWKRLWRKIFGSSTSPRPVLTNPGVGNPGQKRMLVKQYGIITTPSPGPGACGSLLGPLPHIVPNAHGAHHYPSHLVANKTPLSHV</sequence>
<dbReference type="Pfam" id="PF01392">
    <property type="entry name" value="Fz"/>
    <property type="match status" value="1"/>
</dbReference>
<evidence type="ECO:0000256" key="8">
    <source>
        <dbReference type="ARBA" id="ARBA00022989"/>
    </source>
</evidence>
<evidence type="ECO:0000256" key="16">
    <source>
        <dbReference type="SAM" id="Phobius"/>
    </source>
</evidence>
<feature type="transmembrane region" description="Helical" evidence="16">
    <location>
        <begin position="459"/>
        <end position="481"/>
    </location>
</feature>
<accession>A0A9P0A7H0</accession>
<keyword evidence="9" id="KW-0297">G-protein coupled receptor</keyword>
<dbReference type="SMART" id="SM00063">
    <property type="entry name" value="FRI"/>
    <property type="match status" value="1"/>
</dbReference>
<feature type="domain" description="G-protein coupled receptors family 2 profile 2" evidence="19">
    <location>
        <begin position="288"/>
        <end position="587"/>
    </location>
</feature>
<evidence type="ECO:0000256" key="4">
    <source>
        <dbReference type="ARBA" id="ARBA00022475"/>
    </source>
</evidence>
<dbReference type="EMBL" id="OU963863">
    <property type="protein sequence ID" value="CAH0385834.1"/>
    <property type="molecule type" value="Genomic_DNA"/>
</dbReference>
<gene>
    <name evidence="20" type="ORF">BEMITA_LOCUS5018</name>
</gene>
<dbReference type="InterPro" id="IPR036790">
    <property type="entry name" value="Frizzled_dom_sf"/>
</dbReference>
<keyword evidence="21" id="KW-1185">Reference proteome</keyword>
<dbReference type="InterPro" id="IPR015526">
    <property type="entry name" value="Frizzled/SFRP"/>
</dbReference>
<evidence type="ECO:0000313" key="20">
    <source>
        <dbReference type="EMBL" id="CAH0385834.1"/>
    </source>
</evidence>
<dbReference type="GO" id="GO:0035567">
    <property type="term" value="P:non-canonical Wnt signaling pathway"/>
    <property type="evidence" value="ECO:0007669"/>
    <property type="project" value="TreeGrafter"/>
</dbReference>
<keyword evidence="8 16" id="KW-1133">Transmembrane helix</keyword>
<organism evidence="20 21">
    <name type="scientific">Bemisia tabaci</name>
    <name type="common">Sweetpotato whitefly</name>
    <name type="synonym">Aleurodes tabaci</name>
    <dbReference type="NCBI Taxonomy" id="7038"/>
    <lineage>
        <taxon>Eukaryota</taxon>
        <taxon>Metazoa</taxon>
        <taxon>Ecdysozoa</taxon>
        <taxon>Arthropoda</taxon>
        <taxon>Hexapoda</taxon>
        <taxon>Insecta</taxon>
        <taxon>Pterygota</taxon>
        <taxon>Neoptera</taxon>
        <taxon>Paraneoptera</taxon>
        <taxon>Hemiptera</taxon>
        <taxon>Sternorrhyncha</taxon>
        <taxon>Aleyrodoidea</taxon>
        <taxon>Aleyrodidae</taxon>
        <taxon>Aleyrodinae</taxon>
        <taxon>Bemisia</taxon>
    </lineage>
</organism>
<feature type="chain" id="PRO_5040489983" description="Frizzled-2" evidence="17">
    <location>
        <begin position="31"/>
        <end position="671"/>
    </location>
</feature>
<feature type="transmembrane region" description="Helical" evidence="16">
    <location>
        <begin position="290"/>
        <end position="312"/>
    </location>
</feature>
<feature type="disulfide bond" evidence="14">
    <location>
        <begin position="112"/>
        <end position="150"/>
    </location>
</feature>
<feature type="domain" description="FZ" evidence="18">
    <location>
        <begin position="62"/>
        <end position="183"/>
    </location>
</feature>
<feature type="transmembrane region" description="Helical" evidence="16">
    <location>
        <begin position="324"/>
        <end position="344"/>
    </location>
</feature>
<keyword evidence="5" id="KW-0879">Wnt signaling pathway</keyword>
<dbReference type="PROSITE" id="PS50261">
    <property type="entry name" value="G_PROTEIN_RECEP_F2_4"/>
    <property type="match status" value="1"/>
</dbReference>
<comment type="similarity">
    <text evidence="2">Belongs to the G-protein coupled receptor Fz/Smo family.</text>
</comment>
<dbReference type="KEGG" id="btab:109039814"/>
<protein>
    <recommendedName>
        <fullName evidence="22">Frizzled-2</fullName>
    </recommendedName>
</protein>
<evidence type="ECO:0000256" key="5">
    <source>
        <dbReference type="ARBA" id="ARBA00022687"/>
    </source>
</evidence>
<name>A0A9P0A7H0_BEMTA</name>
<comment type="subcellular location">
    <subcellularLocation>
        <location evidence="1">Cell membrane</location>
        <topology evidence="1">Multi-pass membrane protein</topology>
    </subcellularLocation>
</comment>
<dbReference type="PANTHER" id="PTHR11309:SF126">
    <property type="entry name" value="FRIZZLED-2"/>
    <property type="match status" value="1"/>
</dbReference>
<evidence type="ECO:0008006" key="22">
    <source>
        <dbReference type="Google" id="ProtNLM"/>
    </source>
</evidence>
<reference evidence="20" key="1">
    <citation type="submission" date="2021-12" db="EMBL/GenBank/DDBJ databases">
        <authorList>
            <person name="King R."/>
        </authorList>
    </citation>
    <scope>NUCLEOTIDE SEQUENCE</scope>
</reference>
<evidence type="ECO:0000256" key="2">
    <source>
        <dbReference type="ARBA" id="ARBA00008077"/>
    </source>
</evidence>
<evidence type="ECO:0000259" key="18">
    <source>
        <dbReference type="PROSITE" id="PS50038"/>
    </source>
</evidence>
<feature type="transmembrane region" description="Helical" evidence="16">
    <location>
        <begin position="557"/>
        <end position="580"/>
    </location>
</feature>
<keyword evidence="12" id="KW-0675">Receptor</keyword>
<dbReference type="GO" id="GO:0005886">
    <property type="term" value="C:plasma membrane"/>
    <property type="evidence" value="ECO:0007669"/>
    <property type="project" value="UniProtKB-SubCell"/>
</dbReference>
<feature type="signal peptide" evidence="17">
    <location>
        <begin position="1"/>
        <end position="30"/>
    </location>
</feature>
<dbReference type="Proteomes" id="UP001152759">
    <property type="component" value="Chromosome 2"/>
</dbReference>
<keyword evidence="3" id="KW-0217">Developmental protein</keyword>
<dbReference type="InterPro" id="IPR000539">
    <property type="entry name" value="Frizzled/Smoothened_7TM"/>
</dbReference>
<dbReference type="CDD" id="cd15035">
    <property type="entry name" value="7tmF_FZD5_FZD8-like"/>
    <property type="match status" value="1"/>
</dbReference>
<evidence type="ECO:0000259" key="19">
    <source>
        <dbReference type="PROSITE" id="PS50261"/>
    </source>
</evidence>
<feature type="transmembrane region" description="Helical" evidence="16">
    <location>
        <begin position="502"/>
        <end position="527"/>
    </location>
</feature>
<dbReference type="FunFam" id="1.10.2000.10:FF:000004">
    <property type="entry name" value="Frizzled class receptor 8a"/>
    <property type="match status" value="1"/>
</dbReference>
<feature type="disulfide bond" evidence="14">
    <location>
        <begin position="75"/>
        <end position="121"/>
    </location>
</feature>
<evidence type="ECO:0000256" key="14">
    <source>
        <dbReference type="PROSITE-ProRule" id="PRU00090"/>
    </source>
</evidence>
<keyword evidence="10 16" id="KW-0472">Membrane</keyword>
<feature type="disulfide bond" evidence="14">
    <location>
        <begin position="143"/>
        <end position="167"/>
    </location>
</feature>
<proteinExistence type="inferred from homology"/>
<dbReference type="PRINTS" id="PR00489">
    <property type="entry name" value="FRIZZLED"/>
</dbReference>
<evidence type="ECO:0000256" key="15">
    <source>
        <dbReference type="SAM" id="MobiDB-lite"/>
    </source>
</evidence>
<evidence type="ECO:0000256" key="10">
    <source>
        <dbReference type="ARBA" id="ARBA00023136"/>
    </source>
</evidence>
<dbReference type="InterPro" id="IPR017981">
    <property type="entry name" value="GPCR_2-like_7TM"/>
</dbReference>
<keyword evidence="7 17" id="KW-0732">Signal</keyword>
<dbReference type="CDD" id="cd07456">
    <property type="entry name" value="CRD_FZ5_like"/>
    <property type="match status" value="1"/>
</dbReference>
<dbReference type="SMART" id="SM01330">
    <property type="entry name" value="Frizzled"/>
    <property type="match status" value="1"/>
</dbReference>
<dbReference type="Gene3D" id="1.10.2000.10">
    <property type="entry name" value="Frizzled cysteine-rich domain"/>
    <property type="match status" value="1"/>
</dbReference>
<evidence type="ECO:0000256" key="13">
    <source>
        <dbReference type="ARBA" id="ARBA00023224"/>
    </source>
</evidence>
<evidence type="ECO:0000256" key="7">
    <source>
        <dbReference type="ARBA" id="ARBA00022729"/>
    </source>
</evidence>
<dbReference type="PANTHER" id="PTHR11309">
    <property type="entry name" value="FRIZZLED"/>
    <property type="match status" value="1"/>
</dbReference>
<evidence type="ECO:0000313" key="21">
    <source>
        <dbReference type="Proteomes" id="UP001152759"/>
    </source>
</evidence>
<dbReference type="AlphaFoldDB" id="A0A9P0A7H0"/>